<dbReference type="PANTHER" id="PTHR30353:SF0">
    <property type="entry name" value="TRANSMEMBRANE PROTEIN"/>
    <property type="match status" value="1"/>
</dbReference>
<accession>A0ABN2H0G7</accession>
<dbReference type="Proteomes" id="UP001500618">
    <property type="component" value="Unassembled WGS sequence"/>
</dbReference>
<comment type="similarity">
    <text evidence="2 7">Belongs to the DedA family.</text>
</comment>
<sequence length="245" mass="26683">MSLREYIHDTLAQKQSLSFNPLDPKSYIEPFGLFGVYAVLFAETGLLIGFFLPGDTLLFVAGVGTTSVAVKVAGAQLSLPLLLIGCPLFATAGAQVGHFLGAKFGRAMFEKPNSVIFQKKYVDKAEGVFNKYGPGKSVVLARFIPLVRTFLNPVAGVLEMSARRFFVYNLIGAVLWTDSIILLGHFLGERFGNFPIDKFVLPVIGGVVLLSLIPVTIELVKNKREQRRAAATASTHEPRHADRSA</sequence>
<keyword evidence="4 7" id="KW-0812">Transmembrane</keyword>
<feature type="transmembrane region" description="Helical" evidence="7">
    <location>
        <begin position="81"/>
        <end position="101"/>
    </location>
</feature>
<feature type="transmembrane region" description="Helical" evidence="7">
    <location>
        <begin position="165"/>
        <end position="187"/>
    </location>
</feature>
<evidence type="ECO:0000256" key="7">
    <source>
        <dbReference type="RuleBase" id="RU367016"/>
    </source>
</evidence>
<evidence type="ECO:0000313" key="10">
    <source>
        <dbReference type="Proteomes" id="UP001500618"/>
    </source>
</evidence>
<keyword evidence="3 7" id="KW-1003">Cell membrane</keyword>
<dbReference type="InterPro" id="IPR032818">
    <property type="entry name" value="DedA-like"/>
</dbReference>
<dbReference type="RefSeq" id="WP_279582354.1">
    <property type="nucleotide sequence ID" value="NZ_BAAANY010000009.1"/>
</dbReference>
<feature type="domain" description="VTT" evidence="8">
    <location>
        <begin position="68"/>
        <end position="185"/>
    </location>
</feature>
<dbReference type="Pfam" id="PF09335">
    <property type="entry name" value="VTT_dom"/>
    <property type="match status" value="1"/>
</dbReference>
<evidence type="ECO:0000259" key="8">
    <source>
        <dbReference type="Pfam" id="PF09335"/>
    </source>
</evidence>
<keyword evidence="6 7" id="KW-0472">Membrane</keyword>
<dbReference type="InterPro" id="IPR032816">
    <property type="entry name" value="VTT_dom"/>
</dbReference>
<evidence type="ECO:0000256" key="6">
    <source>
        <dbReference type="ARBA" id="ARBA00023136"/>
    </source>
</evidence>
<protein>
    <submittedName>
        <fullName evidence="9">DedA family protein</fullName>
    </submittedName>
</protein>
<evidence type="ECO:0000256" key="3">
    <source>
        <dbReference type="ARBA" id="ARBA00022475"/>
    </source>
</evidence>
<proteinExistence type="inferred from homology"/>
<evidence type="ECO:0000256" key="5">
    <source>
        <dbReference type="ARBA" id="ARBA00022989"/>
    </source>
</evidence>
<feature type="transmembrane region" description="Helical" evidence="7">
    <location>
        <begin position="199"/>
        <end position="220"/>
    </location>
</feature>
<reference evidence="9 10" key="1">
    <citation type="journal article" date="2019" name="Int. J. Syst. Evol. Microbiol.">
        <title>The Global Catalogue of Microorganisms (GCM) 10K type strain sequencing project: providing services to taxonomists for standard genome sequencing and annotation.</title>
        <authorList>
            <consortium name="The Broad Institute Genomics Platform"/>
            <consortium name="The Broad Institute Genome Sequencing Center for Infectious Disease"/>
            <person name="Wu L."/>
            <person name="Ma J."/>
        </authorList>
    </citation>
    <scope>NUCLEOTIDE SEQUENCE [LARGE SCALE GENOMIC DNA]</scope>
    <source>
        <strain evidence="9 10">JCM 14718</strain>
    </source>
</reference>
<evidence type="ECO:0000256" key="1">
    <source>
        <dbReference type="ARBA" id="ARBA00004651"/>
    </source>
</evidence>
<evidence type="ECO:0000256" key="4">
    <source>
        <dbReference type="ARBA" id="ARBA00022692"/>
    </source>
</evidence>
<feature type="transmembrane region" description="Helical" evidence="7">
    <location>
        <begin position="31"/>
        <end position="52"/>
    </location>
</feature>
<name>A0ABN2H0G7_9ACTN</name>
<dbReference type="PANTHER" id="PTHR30353">
    <property type="entry name" value="INNER MEMBRANE PROTEIN DEDA-RELATED"/>
    <property type="match status" value="1"/>
</dbReference>
<keyword evidence="5 7" id="KW-1133">Transmembrane helix</keyword>
<comment type="subcellular location">
    <subcellularLocation>
        <location evidence="1 7">Cell membrane</location>
        <topology evidence="1 7">Multi-pass membrane protein</topology>
    </subcellularLocation>
</comment>
<dbReference type="EMBL" id="BAAANY010000009">
    <property type="protein sequence ID" value="GAA1679898.1"/>
    <property type="molecule type" value="Genomic_DNA"/>
</dbReference>
<gene>
    <name evidence="9" type="ORF">GCM10009765_31380</name>
</gene>
<keyword evidence="10" id="KW-1185">Reference proteome</keyword>
<evidence type="ECO:0000256" key="2">
    <source>
        <dbReference type="ARBA" id="ARBA00010792"/>
    </source>
</evidence>
<organism evidence="9 10">
    <name type="scientific">Fodinicola feengrottensis</name>
    <dbReference type="NCBI Taxonomy" id="435914"/>
    <lineage>
        <taxon>Bacteria</taxon>
        <taxon>Bacillati</taxon>
        <taxon>Actinomycetota</taxon>
        <taxon>Actinomycetes</taxon>
        <taxon>Mycobacteriales</taxon>
        <taxon>Fodinicola</taxon>
    </lineage>
</organism>
<evidence type="ECO:0000313" key="9">
    <source>
        <dbReference type="EMBL" id="GAA1679898.1"/>
    </source>
</evidence>
<comment type="caution">
    <text evidence="9">The sequence shown here is derived from an EMBL/GenBank/DDBJ whole genome shotgun (WGS) entry which is preliminary data.</text>
</comment>